<evidence type="ECO:0000256" key="1">
    <source>
        <dbReference type="SAM" id="Coils"/>
    </source>
</evidence>
<evidence type="ECO:0000313" key="3">
    <source>
        <dbReference type="EMBL" id="KAF2754579.1"/>
    </source>
</evidence>
<feature type="compositionally biased region" description="Polar residues" evidence="2">
    <location>
        <begin position="100"/>
        <end position="112"/>
    </location>
</feature>
<feature type="coiled-coil region" evidence="1">
    <location>
        <begin position="784"/>
        <end position="811"/>
    </location>
</feature>
<feature type="region of interest" description="Disordered" evidence="2">
    <location>
        <begin position="187"/>
        <end position="217"/>
    </location>
</feature>
<feature type="region of interest" description="Disordered" evidence="2">
    <location>
        <begin position="100"/>
        <end position="133"/>
    </location>
</feature>
<feature type="compositionally biased region" description="Low complexity" evidence="2">
    <location>
        <begin position="123"/>
        <end position="132"/>
    </location>
</feature>
<feature type="compositionally biased region" description="Basic and acidic residues" evidence="2">
    <location>
        <begin position="425"/>
        <end position="435"/>
    </location>
</feature>
<feature type="compositionally biased region" description="Polar residues" evidence="2">
    <location>
        <begin position="411"/>
        <end position="424"/>
    </location>
</feature>
<keyword evidence="1" id="KW-0175">Coiled coil</keyword>
<proteinExistence type="predicted"/>
<feature type="compositionally biased region" description="Basic residues" evidence="2">
    <location>
        <begin position="444"/>
        <end position="459"/>
    </location>
</feature>
<dbReference type="AlphaFoldDB" id="A0A6A6VXN2"/>
<dbReference type="InterPro" id="IPR036322">
    <property type="entry name" value="WD40_repeat_dom_sf"/>
</dbReference>
<feature type="compositionally biased region" description="Polar residues" evidence="2">
    <location>
        <begin position="187"/>
        <end position="215"/>
    </location>
</feature>
<dbReference type="RefSeq" id="XP_033597030.1">
    <property type="nucleotide sequence ID" value="XM_033739277.1"/>
</dbReference>
<reference evidence="3" key="1">
    <citation type="journal article" date="2020" name="Stud. Mycol.">
        <title>101 Dothideomycetes genomes: a test case for predicting lifestyles and emergence of pathogens.</title>
        <authorList>
            <person name="Haridas S."/>
            <person name="Albert R."/>
            <person name="Binder M."/>
            <person name="Bloem J."/>
            <person name="Labutti K."/>
            <person name="Salamov A."/>
            <person name="Andreopoulos B."/>
            <person name="Baker S."/>
            <person name="Barry K."/>
            <person name="Bills G."/>
            <person name="Bluhm B."/>
            <person name="Cannon C."/>
            <person name="Castanera R."/>
            <person name="Culley D."/>
            <person name="Daum C."/>
            <person name="Ezra D."/>
            <person name="Gonzalez J."/>
            <person name="Henrissat B."/>
            <person name="Kuo A."/>
            <person name="Liang C."/>
            <person name="Lipzen A."/>
            <person name="Lutzoni F."/>
            <person name="Magnuson J."/>
            <person name="Mondo S."/>
            <person name="Nolan M."/>
            <person name="Ohm R."/>
            <person name="Pangilinan J."/>
            <person name="Park H.-J."/>
            <person name="Ramirez L."/>
            <person name="Alfaro M."/>
            <person name="Sun H."/>
            <person name="Tritt A."/>
            <person name="Yoshinaga Y."/>
            <person name="Zwiers L.-H."/>
            <person name="Turgeon B."/>
            <person name="Goodwin S."/>
            <person name="Spatafora J."/>
            <person name="Crous P."/>
            <person name="Grigoriev I."/>
        </authorList>
    </citation>
    <scope>NUCLEOTIDE SEQUENCE</scope>
    <source>
        <strain evidence="3">CBS 121739</strain>
    </source>
</reference>
<feature type="region of interest" description="Disordered" evidence="2">
    <location>
        <begin position="411"/>
        <end position="464"/>
    </location>
</feature>
<feature type="region of interest" description="Disordered" evidence="2">
    <location>
        <begin position="815"/>
        <end position="842"/>
    </location>
</feature>
<accession>A0A6A6VXN2</accession>
<protein>
    <recommendedName>
        <fullName evidence="5">WD40 repeat-like protein</fullName>
    </recommendedName>
</protein>
<evidence type="ECO:0000313" key="4">
    <source>
        <dbReference type="Proteomes" id="UP000799437"/>
    </source>
</evidence>
<sequence length="842" mass="90842">MTMLLCCTIYGRPWIEATGCAEQTAKFVCWSMPATHRASISLPRYKTPTVAITGAAFIKGYQSRAVSIGRDGKARIVDFDLGGKILRTWHVKAPATSLSVYQTKPASPTGQSPGKRKAASRPTSQTSSTQSTASDHIIAIGRQDGKVLLFNAIGLLLQEKVVDSDSNPVLGVHWTTRAARPMALEPNTASKAASQANSENPSAISSALGSQNGDLTSKEQTIEPEAAAKQEHASDLDDFLANEEDWTEIAPTEEITPLEIEGSLGTSIDEDMSGTVNFTPLKSTVERQVPAIPASNYMDLFSPVKPGQAIDPPVSPKRNARRIRPRLRSSTFVDKSSRELDSALHSSLNSVPDDFSAGEPDLAQRGSIVRSTEKLDAASQPESAWETTDEASPLTAKGSNDALDAALQSENAWETATEASPTSAKKSDDTLHAVGERSNPPKLTVRRAPKARRKNRPSGHARMPGAFMASDMSLLPRTEALISIEPGGVGAIRRNQTDGSGSHPRKIGNIAMLAPYINRPQKSSQSSNKSIDSLVKPLAIPSPKLHKQLDMDEDIWCTSTNASPLTAIRPSRKSRRSQHIQSPLDSDIQSPSLQSDGALDDTAFRSSAFLPISHDPRCSKAPQVRPSPHPLHNARPHHPRSPRSPASVLAGSPHSPVYGYSPPSSSKPSGDPPSKLGPGAARCDPLSMHEWFPRRSSHAAKTSKAPRPSNSRITNDDFGTPLRRRLLPNQSPGSPLSHDSPFFSRSPESPSSLVAIQDHRTATSCSQYKSSASTAMPPCQHEACAEMRDEMTRMRQDIEQMKLEMKELRELVRPRSKGGLGFGMGNSRGREVVDVDGVPNVE</sequence>
<dbReference type="SUPFAM" id="SSF50978">
    <property type="entry name" value="WD40 repeat-like"/>
    <property type="match status" value="1"/>
</dbReference>
<dbReference type="OrthoDB" id="5362656at2759"/>
<feature type="compositionally biased region" description="Low complexity" evidence="2">
    <location>
        <begin position="740"/>
        <end position="751"/>
    </location>
</feature>
<feature type="region of interest" description="Disordered" evidence="2">
    <location>
        <begin position="368"/>
        <end position="397"/>
    </location>
</feature>
<dbReference type="GeneID" id="54480331"/>
<organism evidence="3 4">
    <name type="scientific">Pseudovirgaria hyperparasitica</name>
    <dbReference type="NCBI Taxonomy" id="470096"/>
    <lineage>
        <taxon>Eukaryota</taxon>
        <taxon>Fungi</taxon>
        <taxon>Dikarya</taxon>
        <taxon>Ascomycota</taxon>
        <taxon>Pezizomycotina</taxon>
        <taxon>Dothideomycetes</taxon>
        <taxon>Dothideomycetes incertae sedis</taxon>
        <taxon>Acrospermales</taxon>
        <taxon>Acrospermaceae</taxon>
        <taxon>Pseudovirgaria</taxon>
    </lineage>
</organism>
<gene>
    <name evidence="3" type="ORF">EJ05DRAFT_145351</name>
</gene>
<feature type="compositionally biased region" description="Low complexity" evidence="2">
    <location>
        <begin position="643"/>
        <end position="679"/>
    </location>
</feature>
<feature type="compositionally biased region" description="Polar residues" evidence="2">
    <location>
        <begin position="579"/>
        <end position="595"/>
    </location>
</feature>
<dbReference type="Proteomes" id="UP000799437">
    <property type="component" value="Unassembled WGS sequence"/>
</dbReference>
<feature type="region of interest" description="Disordered" evidence="2">
    <location>
        <begin position="612"/>
        <end position="751"/>
    </location>
</feature>
<feature type="region of interest" description="Disordered" evidence="2">
    <location>
        <begin position="566"/>
        <end position="599"/>
    </location>
</feature>
<keyword evidence="4" id="KW-1185">Reference proteome</keyword>
<evidence type="ECO:0008006" key="5">
    <source>
        <dbReference type="Google" id="ProtNLM"/>
    </source>
</evidence>
<evidence type="ECO:0000256" key="2">
    <source>
        <dbReference type="SAM" id="MobiDB-lite"/>
    </source>
</evidence>
<feature type="compositionally biased region" description="Basic residues" evidence="2">
    <location>
        <begin position="632"/>
        <end position="641"/>
    </location>
</feature>
<dbReference type="EMBL" id="ML996580">
    <property type="protein sequence ID" value="KAF2754579.1"/>
    <property type="molecule type" value="Genomic_DNA"/>
</dbReference>
<name>A0A6A6VXN2_9PEZI</name>